<dbReference type="AlphaFoldDB" id="A0A2T2YMI8"/>
<proteinExistence type="predicted"/>
<gene>
    <name evidence="1" type="ORF">AHMF7605_26130</name>
</gene>
<evidence type="ECO:0000313" key="2">
    <source>
        <dbReference type="Proteomes" id="UP000240357"/>
    </source>
</evidence>
<sequence length="92" mass="10747">MSITRKEENGQTLLTIVNQPQLTEDTLAAFIELLDGIKDQVHLLQQYLDNLEATALISGTDRDAWEKEFDLMQFLRVFLLRIRRHQNPHQSL</sequence>
<reference evidence="1 2" key="1">
    <citation type="submission" date="2018-03" db="EMBL/GenBank/DDBJ databases">
        <title>Adhaeribacter sp. HMF7605 Genome sequencing and assembly.</title>
        <authorList>
            <person name="Kang H."/>
            <person name="Kang J."/>
            <person name="Cha I."/>
            <person name="Kim H."/>
            <person name="Joh K."/>
        </authorList>
    </citation>
    <scope>NUCLEOTIDE SEQUENCE [LARGE SCALE GENOMIC DNA]</scope>
    <source>
        <strain evidence="1 2">HMF7605</strain>
    </source>
</reference>
<evidence type="ECO:0000313" key="1">
    <source>
        <dbReference type="EMBL" id="PSR56724.1"/>
    </source>
</evidence>
<dbReference type="Proteomes" id="UP000240357">
    <property type="component" value="Unassembled WGS sequence"/>
</dbReference>
<dbReference type="EMBL" id="PYFT01000001">
    <property type="protein sequence ID" value="PSR56724.1"/>
    <property type="molecule type" value="Genomic_DNA"/>
</dbReference>
<name>A0A2T2YMI8_9BACT</name>
<protein>
    <submittedName>
        <fullName evidence="1">Uncharacterized protein</fullName>
    </submittedName>
</protein>
<comment type="caution">
    <text evidence="1">The sequence shown here is derived from an EMBL/GenBank/DDBJ whole genome shotgun (WGS) entry which is preliminary data.</text>
</comment>
<keyword evidence="2" id="KW-1185">Reference proteome</keyword>
<organism evidence="1 2">
    <name type="scientific">Adhaeribacter arboris</name>
    <dbReference type="NCBI Taxonomy" id="2072846"/>
    <lineage>
        <taxon>Bacteria</taxon>
        <taxon>Pseudomonadati</taxon>
        <taxon>Bacteroidota</taxon>
        <taxon>Cytophagia</taxon>
        <taxon>Cytophagales</taxon>
        <taxon>Hymenobacteraceae</taxon>
        <taxon>Adhaeribacter</taxon>
    </lineage>
</organism>
<accession>A0A2T2YMI8</accession>